<feature type="non-terminal residue" evidence="2">
    <location>
        <position position="1"/>
    </location>
</feature>
<dbReference type="InterPro" id="IPR010753">
    <property type="entry name" value="DUF1330"/>
</dbReference>
<reference evidence="2" key="1">
    <citation type="submission" date="2018-05" db="EMBL/GenBank/DDBJ databases">
        <authorList>
            <person name="Lanie J.A."/>
            <person name="Ng W.-L."/>
            <person name="Kazmierczak K.M."/>
            <person name="Andrzejewski T.M."/>
            <person name="Davidsen T.M."/>
            <person name="Wayne K.J."/>
            <person name="Tettelin H."/>
            <person name="Glass J.I."/>
            <person name="Rusch D."/>
            <person name="Podicherti R."/>
            <person name="Tsui H.-C.T."/>
            <person name="Winkler M.E."/>
        </authorList>
    </citation>
    <scope>NUCLEOTIDE SEQUENCE</scope>
</reference>
<dbReference type="Gene3D" id="3.30.70.100">
    <property type="match status" value="2"/>
</dbReference>
<gene>
    <name evidence="2" type="ORF">METZ01_LOCUS43377</name>
</gene>
<dbReference type="AlphaFoldDB" id="A0A381RNK3"/>
<dbReference type="SUPFAM" id="SSF54909">
    <property type="entry name" value="Dimeric alpha+beta barrel"/>
    <property type="match status" value="2"/>
</dbReference>
<dbReference type="PANTHER" id="PTHR40257:SF1">
    <property type="entry name" value="DUF1330 DOMAIN-CONTAINING PROTEIN"/>
    <property type="match status" value="1"/>
</dbReference>
<evidence type="ECO:0000259" key="1">
    <source>
        <dbReference type="Pfam" id="PF07045"/>
    </source>
</evidence>
<dbReference type="InterPro" id="IPR011008">
    <property type="entry name" value="Dimeric_a/b-barrel"/>
</dbReference>
<dbReference type="PANTHER" id="PTHR40257">
    <property type="match status" value="1"/>
</dbReference>
<dbReference type="EMBL" id="UINC01001900">
    <property type="protein sequence ID" value="SUZ90523.1"/>
    <property type="molecule type" value="Genomic_DNA"/>
</dbReference>
<name>A0A381RNK3_9ZZZZ</name>
<protein>
    <recommendedName>
        <fullName evidence="1">DUF1330 domain-containing protein</fullName>
    </recommendedName>
</protein>
<organism evidence="2">
    <name type="scientific">marine metagenome</name>
    <dbReference type="NCBI Taxonomy" id="408172"/>
    <lineage>
        <taxon>unclassified sequences</taxon>
        <taxon>metagenomes</taxon>
        <taxon>ecological metagenomes</taxon>
    </lineage>
</organism>
<sequence>VRFFATILSILLLNTIASAQNAGGITDLLKANVEGPVVVMDLVKFKPGGEEKYAIYDGLAEEKLKSLGGAVVFRGTARKVGTSKLNGTEDEVDHTSWDRVTFRKYPSMQAVVDMAGSSEYQGAFPNRSASVDASFVYAFSGEMPSFEGGPPAGNFPMPVLPPPPSADTVYMLNLLRFAGDAGRTQYFSKYGPATTPLISKRGGGPVYVLKGVGPVISDETIDRLILVRYPSTETFLEMIASDEYQATAHFRTDAIELGLLFPFSYAQPKE</sequence>
<dbReference type="Pfam" id="PF07045">
    <property type="entry name" value="DUF1330"/>
    <property type="match status" value="1"/>
</dbReference>
<feature type="domain" description="DUF1330" evidence="1">
    <location>
        <begin position="186"/>
        <end position="258"/>
    </location>
</feature>
<accession>A0A381RNK3</accession>
<proteinExistence type="predicted"/>
<evidence type="ECO:0000313" key="2">
    <source>
        <dbReference type="EMBL" id="SUZ90523.1"/>
    </source>
</evidence>